<feature type="compositionally biased region" description="Basic residues" evidence="1">
    <location>
        <begin position="8"/>
        <end position="20"/>
    </location>
</feature>
<comment type="caution">
    <text evidence="3">The sequence shown here is derived from an EMBL/GenBank/DDBJ whole genome shotgun (WGS) entry which is preliminary data.</text>
</comment>
<organism evidence="3 4">
    <name type="scientific">Streptomyces boetiae</name>
    <dbReference type="NCBI Taxonomy" id="3075541"/>
    <lineage>
        <taxon>Bacteria</taxon>
        <taxon>Bacillati</taxon>
        <taxon>Actinomycetota</taxon>
        <taxon>Actinomycetes</taxon>
        <taxon>Kitasatosporales</taxon>
        <taxon>Streptomycetaceae</taxon>
        <taxon>Streptomyces</taxon>
    </lineage>
</organism>
<sequence length="299" mass="32213">MCRERKQGARGRRRAPARRRGRDDAGGHGRAAAAGPGAGNGDEGRNITVRHRLQHTSGILDADWPPMGTQERYLARRYDARTPEETVALAMAAEPESAPGAEWHSSNTGYVLLGVIIERGTGNARHEEVHARALRPAGMRHTVWPGDRPGLPHPHAQGYPRFAAGGPLVNTTELADADASGGYLSTTADLNRFLRALFDGALMDEAGLAEMRRTVPVDELTQRIWPGAEYGLGLFSRPLPCGGTAWIPSGDEIGYSTRTAVTQDGSRSGVISVSTQQYDSFDSALAQERLVSRLVDDAL</sequence>
<dbReference type="InterPro" id="IPR050491">
    <property type="entry name" value="AmpC-like"/>
</dbReference>
<evidence type="ECO:0000259" key="2">
    <source>
        <dbReference type="Pfam" id="PF00144"/>
    </source>
</evidence>
<dbReference type="Proteomes" id="UP001183388">
    <property type="component" value="Unassembled WGS sequence"/>
</dbReference>
<dbReference type="Pfam" id="PF00144">
    <property type="entry name" value="Beta-lactamase"/>
    <property type="match status" value="1"/>
</dbReference>
<dbReference type="InterPro" id="IPR012338">
    <property type="entry name" value="Beta-lactam/transpept-like"/>
</dbReference>
<dbReference type="SUPFAM" id="SSF56601">
    <property type="entry name" value="beta-lactamase/transpeptidase-like"/>
    <property type="match status" value="1"/>
</dbReference>
<keyword evidence="3" id="KW-0378">Hydrolase</keyword>
<accession>A0ABU2L6T7</accession>
<reference evidence="4" key="1">
    <citation type="submission" date="2023-07" db="EMBL/GenBank/DDBJ databases">
        <title>30 novel species of actinomycetes from the DSMZ collection.</title>
        <authorList>
            <person name="Nouioui I."/>
        </authorList>
    </citation>
    <scope>NUCLEOTIDE SEQUENCE [LARGE SCALE GENOMIC DNA]</scope>
    <source>
        <strain evidence="4">DSM 44917</strain>
    </source>
</reference>
<gene>
    <name evidence="3" type="ORF">RM780_09915</name>
</gene>
<keyword evidence="4" id="KW-1185">Reference proteome</keyword>
<dbReference type="EC" id="3.1.1.103" evidence="3"/>
<dbReference type="GO" id="GO:0016787">
    <property type="term" value="F:hydrolase activity"/>
    <property type="evidence" value="ECO:0007669"/>
    <property type="project" value="UniProtKB-KW"/>
</dbReference>
<evidence type="ECO:0000313" key="3">
    <source>
        <dbReference type="EMBL" id="MDT0307278.1"/>
    </source>
</evidence>
<name>A0ABU2L6T7_9ACTN</name>
<dbReference type="EMBL" id="JAVREN010000010">
    <property type="protein sequence ID" value="MDT0307278.1"/>
    <property type="molecule type" value="Genomic_DNA"/>
</dbReference>
<feature type="region of interest" description="Disordered" evidence="1">
    <location>
        <begin position="1"/>
        <end position="45"/>
    </location>
</feature>
<evidence type="ECO:0000313" key="4">
    <source>
        <dbReference type="Proteomes" id="UP001183388"/>
    </source>
</evidence>
<evidence type="ECO:0000256" key="1">
    <source>
        <dbReference type="SAM" id="MobiDB-lite"/>
    </source>
</evidence>
<dbReference type="PANTHER" id="PTHR46825:SF7">
    <property type="entry name" value="D-ALANYL-D-ALANINE CARBOXYPEPTIDASE"/>
    <property type="match status" value="1"/>
</dbReference>
<protein>
    <submittedName>
        <fullName evidence="3">Serine hydrolase domain-containing protein</fullName>
        <ecNumber evidence="3">3.1.1.103</ecNumber>
    </submittedName>
</protein>
<dbReference type="Gene3D" id="3.40.710.10">
    <property type="entry name" value="DD-peptidase/beta-lactamase superfamily"/>
    <property type="match status" value="1"/>
</dbReference>
<feature type="domain" description="Beta-lactamase-related" evidence="2">
    <location>
        <begin position="40"/>
        <end position="283"/>
    </location>
</feature>
<dbReference type="PANTHER" id="PTHR46825">
    <property type="entry name" value="D-ALANYL-D-ALANINE-CARBOXYPEPTIDASE/ENDOPEPTIDASE AMPH"/>
    <property type="match status" value="1"/>
</dbReference>
<dbReference type="InterPro" id="IPR001466">
    <property type="entry name" value="Beta-lactam-related"/>
</dbReference>
<proteinExistence type="predicted"/>